<reference evidence="2 3" key="1">
    <citation type="submission" date="2018-11" db="EMBL/GenBank/DDBJ databases">
        <title>Genomic Encyclopedia of Type Strains, Phase IV (KMG-IV): sequencing the most valuable type-strain genomes for metagenomic binning, comparative biology and taxonomic classification.</title>
        <authorList>
            <person name="Goeker M."/>
        </authorList>
    </citation>
    <scope>NUCLEOTIDE SEQUENCE [LARGE SCALE GENOMIC DNA]</scope>
    <source>
        <strain evidence="2 3">DSM 18090</strain>
    </source>
</reference>
<keyword evidence="1" id="KW-0812">Transmembrane</keyword>
<evidence type="ECO:0000256" key="1">
    <source>
        <dbReference type="SAM" id="Phobius"/>
    </source>
</evidence>
<proteinExistence type="predicted"/>
<keyword evidence="1" id="KW-1133">Transmembrane helix</keyword>
<sequence>MKRYQVILSIAVITGVPLCFLILSLITQEWGYFLWSIVPACIVGAVTYQNAKSKNNAYICLTSVFA</sequence>
<dbReference type="RefSeq" id="WP_170158544.1">
    <property type="nucleotide sequence ID" value="NZ_RKRF01000010.1"/>
</dbReference>
<keyword evidence="1" id="KW-0472">Membrane</keyword>
<feature type="transmembrane region" description="Helical" evidence="1">
    <location>
        <begin position="32"/>
        <end position="48"/>
    </location>
</feature>
<comment type="caution">
    <text evidence="2">The sequence shown here is derived from an EMBL/GenBank/DDBJ whole genome shotgun (WGS) entry which is preliminary data.</text>
</comment>
<dbReference type="AlphaFoldDB" id="A0A3N5BQX2"/>
<protein>
    <submittedName>
        <fullName evidence="2">Uncharacterized protein</fullName>
    </submittedName>
</protein>
<gene>
    <name evidence="2" type="ORF">EDC24_2168</name>
</gene>
<name>A0A3N5BQX2_9BACI</name>
<evidence type="ECO:0000313" key="3">
    <source>
        <dbReference type="Proteomes" id="UP000276443"/>
    </source>
</evidence>
<keyword evidence="3" id="KW-1185">Reference proteome</keyword>
<accession>A0A3N5BQX2</accession>
<dbReference type="Proteomes" id="UP000276443">
    <property type="component" value="Unassembled WGS sequence"/>
</dbReference>
<feature type="transmembrane region" description="Helical" evidence="1">
    <location>
        <begin position="7"/>
        <end position="26"/>
    </location>
</feature>
<evidence type="ECO:0000313" key="2">
    <source>
        <dbReference type="EMBL" id="RPF52178.1"/>
    </source>
</evidence>
<organism evidence="2 3">
    <name type="scientific">Aquisalibacillus elongatus</name>
    <dbReference type="NCBI Taxonomy" id="485577"/>
    <lineage>
        <taxon>Bacteria</taxon>
        <taxon>Bacillati</taxon>
        <taxon>Bacillota</taxon>
        <taxon>Bacilli</taxon>
        <taxon>Bacillales</taxon>
        <taxon>Bacillaceae</taxon>
        <taxon>Aquisalibacillus</taxon>
    </lineage>
</organism>
<dbReference type="EMBL" id="RKRF01000010">
    <property type="protein sequence ID" value="RPF52178.1"/>
    <property type="molecule type" value="Genomic_DNA"/>
</dbReference>